<protein>
    <recommendedName>
        <fullName evidence="4">Helix-turn-helix DNA binding domain protein</fullName>
    </recommendedName>
</protein>
<keyword evidence="3" id="KW-1185">Reference proteome</keyword>
<dbReference type="EMBL" id="JBEZAE010000029">
    <property type="protein sequence ID" value="MEU7074696.1"/>
    <property type="molecule type" value="Genomic_DNA"/>
</dbReference>
<evidence type="ECO:0000256" key="1">
    <source>
        <dbReference type="SAM" id="MobiDB-lite"/>
    </source>
</evidence>
<gene>
    <name evidence="2" type="ORF">AB0A88_31850</name>
</gene>
<evidence type="ECO:0000313" key="3">
    <source>
        <dbReference type="Proteomes" id="UP001551329"/>
    </source>
</evidence>
<reference evidence="2 3" key="1">
    <citation type="submission" date="2024-06" db="EMBL/GenBank/DDBJ databases">
        <title>The Natural Products Discovery Center: Release of the First 8490 Sequenced Strains for Exploring Actinobacteria Biosynthetic Diversity.</title>
        <authorList>
            <person name="Kalkreuter E."/>
            <person name="Kautsar S.A."/>
            <person name="Yang D."/>
            <person name="Bader C.D."/>
            <person name="Teijaro C.N."/>
            <person name="Fluegel L."/>
            <person name="Davis C.M."/>
            <person name="Simpson J.R."/>
            <person name="Lauterbach L."/>
            <person name="Steele A.D."/>
            <person name="Gui C."/>
            <person name="Meng S."/>
            <person name="Li G."/>
            <person name="Viehrig K."/>
            <person name="Ye F."/>
            <person name="Su P."/>
            <person name="Kiefer A.F."/>
            <person name="Nichols A."/>
            <person name="Cepeda A.J."/>
            <person name="Yan W."/>
            <person name="Fan B."/>
            <person name="Jiang Y."/>
            <person name="Adhikari A."/>
            <person name="Zheng C.-J."/>
            <person name="Schuster L."/>
            <person name="Cowan T.M."/>
            <person name="Smanski M.J."/>
            <person name="Chevrette M.G."/>
            <person name="De Carvalho L.P.S."/>
            <person name="Shen B."/>
        </authorList>
    </citation>
    <scope>NUCLEOTIDE SEQUENCE [LARGE SCALE GENOMIC DNA]</scope>
    <source>
        <strain evidence="2 3">NPDC045974</strain>
    </source>
</reference>
<name>A0ABV3CIU5_9ACTN</name>
<comment type="caution">
    <text evidence="2">The sequence shown here is derived from an EMBL/GenBank/DDBJ whole genome shotgun (WGS) entry which is preliminary data.</text>
</comment>
<evidence type="ECO:0008006" key="4">
    <source>
        <dbReference type="Google" id="ProtNLM"/>
    </source>
</evidence>
<evidence type="ECO:0000313" key="2">
    <source>
        <dbReference type="EMBL" id="MEU7074696.1"/>
    </source>
</evidence>
<sequence length="287" mass="31557">MTSTPTPVPGLTTRPGTGTNNGHGSPTWVFTKRCPCPTCRTVKNAYQRHAYRLRGYGQWRPYVDATPSQKHLNALHDAGVSYCQIAEQSGLAYGHVRRIASGRSKGVRAETEQAILALTAESMEMKLLPATGSARRLQALVAIGWPFTSVAPYIGLNERGITRVIHQSLVLRPTAEAIKAAYAQLKDQKPEDHGVSLVGAQKSRALAKRRGWPDPLWWEDMGGIDDPEFDPSAVERPLNFHEQAALRREEIAHLSSFGLGHEEIATRLGMAAGYVRDVLRDMREAAA</sequence>
<feature type="compositionally biased region" description="Polar residues" evidence="1">
    <location>
        <begin position="14"/>
        <end position="24"/>
    </location>
</feature>
<organism evidence="2 3">
    <name type="scientific">Streptomyces narbonensis</name>
    <dbReference type="NCBI Taxonomy" id="67333"/>
    <lineage>
        <taxon>Bacteria</taxon>
        <taxon>Bacillati</taxon>
        <taxon>Actinomycetota</taxon>
        <taxon>Actinomycetes</taxon>
        <taxon>Kitasatosporales</taxon>
        <taxon>Streptomycetaceae</taxon>
        <taxon>Streptomyces</taxon>
    </lineage>
</organism>
<feature type="region of interest" description="Disordered" evidence="1">
    <location>
        <begin position="1"/>
        <end position="24"/>
    </location>
</feature>
<dbReference type="RefSeq" id="WP_358477270.1">
    <property type="nucleotide sequence ID" value="NZ_JBEZAE010000029.1"/>
</dbReference>
<proteinExistence type="predicted"/>
<dbReference type="Proteomes" id="UP001551329">
    <property type="component" value="Unassembled WGS sequence"/>
</dbReference>
<accession>A0ABV3CIU5</accession>